<comment type="similarity">
    <text evidence="1">Belongs to the short-chain dehydrogenases/reductases (SDR) family.</text>
</comment>
<dbReference type="PRINTS" id="PR00081">
    <property type="entry name" value="GDHRDH"/>
</dbReference>
<gene>
    <name evidence="4" type="ORF">NTEN_LOCUS2124</name>
</gene>
<dbReference type="PANTHER" id="PTHR24320">
    <property type="entry name" value="RETINOL DEHYDROGENASE"/>
    <property type="match status" value="1"/>
</dbReference>
<keyword evidence="3" id="KW-1133">Transmembrane helix</keyword>
<evidence type="ECO:0000256" key="2">
    <source>
        <dbReference type="ARBA" id="ARBA00023002"/>
    </source>
</evidence>
<name>A0A6H5G002_9HEMI</name>
<proteinExistence type="inferred from homology"/>
<sequence length="224" mass="25161">MRFWDRLIFFLDYVLFEIKYYFLGAGAIFDDVKNKKSNVCPLRNLAKTTAIVTGGSRGIGAALVAKLLQCEMHVIIAGIMFAPYRESEDGFESHWQVNHLGPALLTHLLLPIIEPSTKNERNFTPRIVSVTSCAHAAARQINFENISMKDHYIPSAAYAQSKLAQLLFAINLGKRLERASSKVQVHCVHPGIVNTDLFDGTLLKKNYAMGAHSHLQSNRFFVIR</sequence>
<keyword evidence="3" id="KW-0472">Membrane</keyword>
<dbReference type="GO" id="GO:0016491">
    <property type="term" value="F:oxidoreductase activity"/>
    <property type="evidence" value="ECO:0007669"/>
    <property type="project" value="UniProtKB-KW"/>
</dbReference>
<dbReference type="SUPFAM" id="SSF51735">
    <property type="entry name" value="NAD(P)-binding Rossmann-fold domains"/>
    <property type="match status" value="1"/>
</dbReference>
<keyword evidence="3" id="KW-0812">Transmembrane</keyword>
<accession>A0A6H5G002</accession>
<dbReference type="OrthoDB" id="191139at2759"/>
<evidence type="ECO:0000256" key="3">
    <source>
        <dbReference type="SAM" id="Phobius"/>
    </source>
</evidence>
<dbReference type="Gene3D" id="3.40.50.720">
    <property type="entry name" value="NAD(P)-binding Rossmann-like Domain"/>
    <property type="match status" value="2"/>
</dbReference>
<dbReference type="EMBL" id="CADCXU010003287">
    <property type="protein sequence ID" value="CAA9995333.1"/>
    <property type="molecule type" value="Genomic_DNA"/>
</dbReference>
<keyword evidence="2" id="KW-0560">Oxidoreductase</keyword>
<feature type="transmembrane region" description="Helical" evidence="3">
    <location>
        <begin position="7"/>
        <end position="29"/>
    </location>
</feature>
<organism evidence="4 5">
    <name type="scientific">Nesidiocoris tenuis</name>
    <dbReference type="NCBI Taxonomy" id="355587"/>
    <lineage>
        <taxon>Eukaryota</taxon>
        <taxon>Metazoa</taxon>
        <taxon>Ecdysozoa</taxon>
        <taxon>Arthropoda</taxon>
        <taxon>Hexapoda</taxon>
        <taxon>Insecta</taxon>
        <taxon>Pterygota</taxon>
        <taxon>Neoptera</taxon>
        <taxon>Paraneoptera</taxon>
        <taxon>Hemiptera</taxon>
        <taxon>Heteroptera</taxon>
        <taxon>Panheteroptera</taxon>
        <taxon>Cimicomorpha</taxon>
        <taxon>Miridae</taxon>
        <taxon>Dicyphina</taxon>
        <taxon>Nesidiocoris</taxon>
    </lineage>
</organism>
<protein>
    <submittedName>
        <fullName evidence="4">Uncharacterized protein</fullName>
    </submittedName>
</protein>
<dbReference type="PANTHER" id="PTHR24320:SF264">
    <property type="entry name" value="DEHYDROGENASE_REDUCTASE SDR FAMILY MEMBER ON CHROMOSOME X"/>
    <property type="match status" value="1"/>
</dbReference>
<evidence type="ECO:0000313" key="4">
    <source>
        <dbReference type="EMBL" id="CAA9995333.1"/>
    </source>
</evidence>
<dbReference type="AlphaFoldDB" id="A0A6H5G002"/>
<dbReference type="InterPro" id="IPR002347">
    <property type="entry name" value="SDR_fam"/>
</dbReference>
<evidence type="ECO:0000256" key="1">
    <source>
        <dbReference type="ARBA" id="ARBA00006484"/>
    </source>
</evidence>
<dbReference type="Proteomes" id="UP000479000">
    <property type="component" value="Unassembled WGS sequence"/>
</dbReference>
<dbReference type="InterPro" id="IPR036291">
    <property type="entry name" value="NAD(P)-bd_dom_sf"/>
</dbReference>
<keyword evidence="5" id="KW-1185">Reference proteome</keyword>
<reference evidence="4 5" key="1">
    <citation type="submission" date="2020-02" db="EMBL/GenBank/DDBJ databases">
        <authorList>
            <person name="Ferguson B K."/>
        </authorList>
    </citation>
    <scope>NUCLEOTIDE SEQUENCE [LARGE SCALE GENOMIC DNA]</scope>
</reference>
<evidence type="ECO:0000313" key="5">
    <source>
        <dbReference type="Proteomes" id="UP000479000"/>
    </source>
</evidence>